<dbReference type="STRING" id="32024.GCA_000788295_00394"/>
<dbReference type="PANTHER" id="PTHR36529:SF1">
    <property type="entry name" value="GLYCOSYLTRANSFERASE"/>
    <property type="match status" value="1"/>
</dbReference>
<dbReference type="PANTHER" id="PTHR36529">
    <property type="entry name" value="SLL1095 PROTEIN"/>
    <property type="match status" value="1"/>
</dbReference>
<dbReference type="InterPro" id="IPR018641">
    <property type="entry name" value="Trfase_1_rSAM/seldom-assoc"/>
</dbReference>
<dbReference type="GeneID" id="93090841"/>
<sequence>MTNAVILFTKAPISGFCKTRLYSFMSKDDAANLQNYLIKKNLEILSSVDVKIFIYLDGEYEFENFDTKKQQGENIGEKMSNALREVLNLGYKKVILIGSDLINLNKDILNLAFDILDNKNVVLSPSNDGGYSLIGLKSSRDDIFKLEKFSTNSVLKNTIEILNDKNLSYGLTPEISDIDTMGDIADYITNSKTKFLAQGEYNANFIYETKGIKKVLRIKMGSQIDVKNPSLYEYNAIKFLEPLNITPKVYEFFDKSVFLPLGGFSMEYLNGRVLNYETDLKIAANLLSKLHSFKSDKSNLKVANKPFLAMFDECKKMSSVYENFKDKDDEILNMLNTFKTSLKSMGLNDDITSKSVINTELNNSNFIIGKNSYIIDWEKPLIGDKEQDLAHFLVPTTTFFKSDTILSEKQIDIFLNEYSKILNFGEKLFKKYYKFTLFRGFSWCAFAYAQSKTSGIKSPSYEKIKYYLSSEFIGNLKKWLAS</sequence>
<organism evidence="1 2">
    <name type="scientific">Campylobacter sputorum subsp. sputorum</name>
    <dbReference type="NCBI Taxonomy" id="32024"/>
    <lineage>
        <taxon>Bacteria</taxon>
        <taxon>Pseudomonadati</taxon>
        <taxon>Campylobacterota</taxon>
        <taxon>Epsilonproteobacteria</taxon>
        <taxon>Campylobacterales</taxon>
        <taxon>Campylobacteraceae</taxon>
        <taxon>Campylobacter</taxon>
    </lineage>
</organism>
<dbReference type="Gene3D" id="3.90.550.10">
    <property type="entry name" value="Spore Coat Polysaccharide Biosynthesis Protein SpsA, Chain A"/>
    <property type="match status" value="1"/>
</dbReference>
<proteinExistence type="predicted"/>
<dbReference type="SUPFAM" id="SSF53448">
    <property type="entry name" value="Nucleotide-diphospho-sugar transferases"/>
    <property type="match status" value="1"/>
</dbReference>
<dbReference type="NCBIfam" id="TIGR04282">
    <property type="entry name" value="glyco_like_cofC"/>
    <property type="match status" value="1"/>
</dbReference>
<dbReference type="SUPFAM" id="SSF56112">
    <property type="entry name" value="Protein kinase-like (PK-like)"/>
    <property type="match status" value="1"/>
</dbReference>
<evidence type="ECO:0000313" key="1">
    <source>
        <dbReference type="EMBL" id="SUX10199.1"/>
    </source>
</evidence>
<reference evidence="1 2" key="1">
    <citation type="submission" date="2018-06" db="EMBL/GenBank/DDBJ databases">
        <authorList>
            <consortium name="Pathogen Informatics"/>
            <person name="Doyle S."/>
        </authorList>
    </citation>
    <scope>NUCLEOTIDE SEQUENCE [LARGE SCALE GENOMIC DNA]</scope>
    <source>
        <strain evidence="1 2">NCTC12475</strain>
    </source>
</reference>
<dbReference type="InterPro" id="IPR011009">
    <property type="entry name" value="Kinase-like_dom_sf"/>
</dbReference>
<protein>
    <submittedName>
        <fullName evidence="1">Transferase 1, rSAM/selenodomain-associated</fullName>
    </submittedName>
</protein>
<accession>A0A381DHP0</accession>
<dbReference type="GO" id="GO:0016740">
    <property type="term" value="F:transferase activity"/>
    <property type="evidence" value="ECO:0007669"/>
    <property type="project" value="UniProtKB-KW"/>
</dbReference>
<evidence type="ECO:0000313" key="2">
    <source>
        <dbReference type="Proteomes" id="UP000254920"/>
    </source>
</evidence>
<keyword evidence="1" id="KW-0808">Transferase</keyword>
<dbReference type="InterPro" id="IPR029044">
    <property type="entry name" value="Nucleotide-diphossugar_trans"/>
</dbReference>
<dbReference type="Gene3D" id="3.90.1200.10">
    <property type="match status" value="1"/>
</dbReference>
<keyword evidence="2" id="KW-1185">Reference proteome</keyword>
<gene>
    <name evidence="1" type="ORF">NCTC12475_00399</name>
</gene>
<dbReference type="OrthoDB" id="9798250at2"/>
<name>A0A381DHP0_9BACT</name>
<dbReference type="RefSeq" id="WP_089182656.1">
    <property type="nucleotide sequence ID" value="NZ_CP043427.1"/>
</dbReference>
<dbReference type="EMBL" id="UFVD01000001">
    <property type="protein sequence ID" value="SUX10199.1"/>
    <property type="molecule type" value="Genomic_DNA"/>
</dbReference>
<dbReference type="AlphaFoldDB" id="A0A381DHP0"/>
<dbReference type="Proteomes" id="UP000254920">
    <property type="component" value="Unassembled WGS sequence"/>
</dbReference>
<dbReference type="Pfam" id="PF09837">
    <property type="entry name" value="DUF2064"/>
    <property type="match status" value="1"/>
</dbReference>